<reference evidence="2 3" key="1">
    <citation type="submission" date="2021-03" db="EMBL/GenBank/DDBJ databases">
        <title>Antimicrobial resistance genes in bacteria isolated from Japanese honey, and their potential for conferring macrolide and lincosamide resistance in the American foulbrood pathogen Paenibacillus larvae.</title>
        <authorList>
            <person name="Okamoto M."/>
            <person name="Kumagai M."/>
            <person name="Kanamori H."/>
            <person name="Takamatsu D."/>
        </authorList>
    </citation>
    <scope>NUCLEOTIDE SEQUENCE [LARGE SCALE GENOMIC DNA]</scope>
    <source>
        <strain evidence="2 3">J8TS2</strain>
    </source>
</reference>
<gene>
    <name evidence="2" type="ORF">J8TS2_40970</name>
</gene>
<evidence type="ECO:0000313" key="2">
    <source>
        <dbReference type="EMBL" id="GIN59778.1"/>
    </source>
</evidence>
<evidence type="ECO:0000313" key="3">
    <source>
        <dbReference type="Proteomes" id="UP000679950"/>
    </source>
</evidence>
<evidence type="ECO:0008006" key="4">
    <source>
        <dbReference type="Google" id="ProtNLM"/>
    </source>
</evidence>
<organism evidence="2 3">
    <name type="scientific">Lederbergia ruris</name>
    <dbReference type="NCBI Taxonomy" id="217495"/>
    <lineage>
        <taxon>Bacteria</taxon>
        <taxon>Bacillati</taxon>
        <taxon>Bacillota</taxon>
        <taxon>Bacilli</taxon>
        <taxon>Bacillales</taxon>
        <taxon>Bacillaceae</taxon>
        <taxon>Lederbergia</taxon>
    </lineage>
</organism>
<proteinExistence type="predicted"/>
<protein>
    <recommendedName>
        <fullName evidence="4">Transcriptional regulator</fullName>
    </recommendedName>
</protein>
<accession>A0ABQ4KPB0</accession>
<keyword evidence="3" id="KW-1185">Reference proteome</keyword>
<dbReference type="Proteomes" id="UP000679950">
    <property type="component" value="Unassembled WGS sequence"/>
</dbReference>
<dbReference type="RefSeq" id="WP_191967435.1">
    <property type="nucleotide sequence ID" value="NZ_BORB01000061.1"/>
</dbReference>
<name>A0ABQ4KPB0_9BACI</name>
<dbReference type="EMBL" id="BORB01000061">
    <property type="protein sequence ID" value="GIN59778.1"/>
    <property type="molecule type" value="Genomic_DNA"/>
</dbReference>
<evidence type="ECO:0000256" key="1">
    <source>
        <dbReference type="SAM" id="MobiDB-lite"/>
    </source>
</evidence>
<sequence length="53" mass="5851">MVKRKATKNAVEKYAKTPTKNIEESDFTAEFAAGEDPMKGANRNSKYGKKGRG</sequence>
<comment type="caution">
    <text evidence="2">The sequence shown here is derived from an EMBL/GenBank/DDBJ whole genome shotgun (WGS) entry which is preliminary data.</text>
</comment>
<feature type="region of interest" description="Disordered" evidence="1">
    <location>
        <begin position="32"/>
        <end position="53"/>
    </location>
</feature>